<dbReference type="Pfam" id="PF04909">
    <property type="entry name" value="Amidohydro_2"/>
    <property type="match status" value="1"/>
</dbReference>
<dbReference type="Proteomes" id="UP000023152">
    <property type="component" value="Unassembled WGS sequence"/>
</dbReference>
<dbReference type="PANTHER" id="PTHR43569:SF1">
    <property type="entry name" value="BLL3371 PROTEIN"/>
    <property type="match status" value="1"/>
</dbReference>
<keyword evidence="4" id="KW-1185">Reference proteome</keyword>
<dbReference type="GO" id="GO:0016787">
    <property type="term" value="F:hydrolase activity"/>
    <property type="evidence" value="ECO:0007669"/>
    <property type="project" value="UniProtKB-KW"/>
</dbReference>
<evidence type="ECO:0000313" key="3">
    <source>
        <dbReference type="EMBL" id="ETO04449.1"/>
    </source>
</evidence>
<proteinExistence type="inferred from homology"/>
<dbReference type="InterPro" id="IPR006680">
    <property type="entry name" value="Amidohydro-rel"/>
</dbReference>
<gene>
    <name evidence="3" type="ORF">RFI_32948</name>
</gene>
<dbReference type="InterPro" id="IPR052350">
    <property type="entry name" value="Metallo-dep_Lactonases"/>
</dbReference>
<evidence type="ECO:0000259" key="2">
    <source>
        <dbReference type="Pfam" id="PF04909"/>
    </source>
</evidence>
<dbReference type="OMA" id="NWDENEL"/>
<organism evidence="3 4">
    <name type="scientific">Reticulomyxa filosa</name>
    <dbReference type="NCBI Taxonomy" id="46433"/>
    <lineage>
        <taxon>Eukaryota</taxon>
        <taxon>Sar</taxon>
        <taxon>Rhizaria</taxon>
        <taxon>Retaria</taxon>
        <taxon>Foraminifera</taxon>
        <taxon>Monothalamids</taxon>
        <taxon>Reticulomyxidae</taxon>
        <taxon>Reticulomyxa</taxon>
    </lineage>
</organism>
<feature type="domain" description="Amidohydrolase-related" evidence="2">
    <location>
        <begin position="54"/>
        <end position="281"/>
    </location>
</feature>
<feature type="non-terminal residue" evidence="3">
    <location>
        <position position="1"/>
    </location>
</feature>
<dbReference type="PANTHER" id="PTHR43569">
    <property type="entry name" value="AMIDOHYDROLASE"/>
    <property type="match status" value="1"/>
</dbReference>
<sequence length="290" mass="34094">KRNKQQTLLPLLFVEGEIHQSSLYELNKSVHVQCFHDDPLEETRYRQDLYVQYKHPTAIIACIDLCDPNVETVIQQHQKLSSQFRGVRHCLDYHPKYKNRQLVRRFDVLMSPEFHHGLRYEFPSILFFHKVRIIIIFFFMTKKKKRSLDKHGLIFEMQIYPCQMTCAAVVAAAYPKLKIVINHCGFPLEEDMDIWKQGIALLSKCKNVYIKMSGGGKIAVFGIDNFGVDRVMFASDFPVDKIHGDYDMYWHMYISMLVKNHFDQAQIQKMVHSNAIHFYQLNGRSSKSKL</sequence>
<dbReference type="SUPFAM" id="SSF51556">
    <property type="entry name" value="Metallo-dependent hydrolases"/>
    <property type="match status" value="1"/>
</dbReference>
<dbReference type="OrthoDB" id="2135488at2759"/>
<accession>X6LS50</accession>
<dbReference type="Gene3D" id="3.20.20.140">
    <property type="entry name" value="Metal-dependent hydrolases"/>
    <property type="match status" value="1"/>
</dbReference>
<dbReference type="EMBL" id="ASPP01029353">
    <property type="protein sequence ID" value="ETO04449.1"/>
    <property type="molecule type" value="Genomic_DNA"/>
</dbReference>
<name>X6LS50_RETFI</name>
<dbReference type="AlphaFoldDB" id="X6LS50"/>
<comment type="similarity">
    <text evidence="1">Belongs to the metallo-dependent hydrolases superfamily.</text>
</comment>
<dbReference type="InterPro" id="IPR032466">
    <property type="entry name" value="Metal_Hydrolase"/>
</dbReference>
<evidence type="ECO:0000313" key="4">
    <source>
        <dbReference type="Proteomes" id="UP000023152"/>
    </source>
</evidence>
<reference evidence="3 4" key="1">
    <citation type="journal article" date="2013" name="Curr. Biol.">
        <title>The Genome of the Foraminiferan Reticulomyxa filosa.</title>
        <authorList>
            <person name="Glockner G."/>
            <person name="Hulsmann N."/>
            <person name="Schleicher M."/>
            <person name="Noegel A.A."/>
            <person name="Eichinger L."/>
            <person name="Gallinger C."/>
            <person name="Pawlowski J."/>
            <person name="Sierra R."/>
            <person name="Euteneuer U."/>
            <person name="Pillet L."/>
            <person name="Moustafa A."/>
            <person name="Platzer M."/>
            <person name="Groth M."/>
            <person name="Szafranski K."/>
            <person name="Schliwa M."/>
        </authorList>
    </citation>
    <scope>NUCLEOTIDE SEQUENCE [LARGE SCALE GENOMIC DNA]</scope>
</reference>
<evidence type="ECO:0000256" key="1">
    <source>
        <dbReference type="ARBA" id="ARBA00038310"/>
    </source>
</evidence>
<keyword evidence="3" id="KW-0378">Hydrolase</keyword>
<comment type="caution">
    <text evidence="3">The sequence shown here is derived from an EMBL/GenBank/DDBJ whole genome shotgun (WGS) entry which is preliminary data.</text>
</comment>
<protein>
    <submittedName>
        <fullName evidence="3">Amidohydrolase 2</fullName>
    </submittedName>
</protein>